<evidence type="ECO:0000256" key="1">
    <source>
        <dbReference type="ARBA" id="ARBA00008520"/>
    </source>
</evidence>
<dbReference type="GO" id="GO:0015144">
    <property type="term" value="F:carbohydrate transmembrane transporter activity"/>
    <property type="evidence" value="ECO:0007669"/>
    <property type="project" value="InterPro"/>
</dbReference>
<dbReference type="GO" id="GO:0055052">
    <property type="term" value="C:ATP-binding cassette (ABC) transporter complex, substrate-binding subunit-containing"/>
    <property type="evidence" value="ECO:0007669"/>
    <property type="project" value="TreeGrafter"/>
</dbReference>
<evidence type="ECO:0000313" key="6">
    <source>
        <dbReference type="Proteomes" id="UP000543224"/>
    </source>
</evidence>
<reference evidence="5 6" key="1">
    <citation type="journal article" date="2020" name="Front. Microbiol.">
        <title>Single-cell genomics of novel Actinobacteria with the Wood-Ljungdahl pathway discovered in a serpentinizing system.</title>
        <authorList>
            <person name="Merino N."/>
            <person name="Kawai M."/>
            <person name="Boyd E.S."/>
            <person name="Colman D.R."/>
            <person name="McGlynn S.E."/>
            <person name="Nealson K.H."/>
            <person name="Kurokawa K."/>
            <person name="Hongoh Y."/>
        </authorList>
    </citation>
    <scope>NUCLEOTIDE SEQUENCE [LARGE SCALE GENOMIC DNA]</scope>
    <source>
        <strain evidence="5 6">S25</strain>
    </source>
</reference>
<dbReference type="Proteomes" id="UP000543224">
    <property type="component" value="Unassembled WGS sequence"/>
</dbReference>
<dbReference type="PRINTS" id="PR00181">
    <property type="entry name" value="MALTOSEBP"/>
</dbReference>
<dbReference type="SUPFAM" id="SSF53850">
    <property type="entry name" value="Periplasmic binding protein-like II"/>
    <property type="match status" value="1"/>
</dbReference>
<accession>A0A6V8P139</accession>
<evidence type="ECO:0000256" key="2">
    <source>
        <dbReference type="ARBA" id="ARBA00022448"/>
    </source>
</evidence>
<dbReference type="InterPro" id="IPR006060">
    <property type="entry name" value="Maltose/Cyclodextrin-bd"/>
</dbReference>
<dbReference type="EMBL" id="BLRX01000099">
    <property type="protein sequence ID" value="GFP25470.1"/>
    <property type="molecule type" value="Genomic_DNA"/>
</dbReference>
<keyword evidence="3" id="KW-0762">Sugar transport</keyword>
<dbReference type="GO" id="GO:0042956">
    <property type="term" value="P:maltodextrin transmembrane transport"/>
    <property type="evidence" value="ECO:0007669"/>
    <property type="project" value="TreeGrafter"/>
</dbReference>
<sequence>MSSTTWLKLMAVGVLIAGLFSLAVACVPAPPVEEVPPAEEVAPPPEEEVAPKEVSLVLWTKEGEEPLEWNQALVQEYMEANPGVTIELVHKTTVEILREDFLTASLAGTPPDLLWTVNDHAGPFVAADTIEPVDGLFDLGLFIDAALAAVELEGQHWGVPISSGNHLMLLYNKKLLAEAPKDTDELFAQGKELTGGGNWGLVWNQTEPFWLVPWLGGFKGKVFAEDGVTPTLNTPEMVATLKFLHDMKYEAKIIPPESDYDAADTLFKEGKAAMIINGDWALGSYVEVLGDDLGVARIPKVVATGEWPKPYTSGVYFMLAKGLSGEKLEAAQDFISFVVSKDKQLEMVKLLKRLPALEEALEDPLITEDPILKGSADQMVVGTPMPTVLEMRCNWDAMKPEMLAVLADTKTPEDAAKAMQSAAEACIKALE</sequence>
<keyword evidence="2" id="KW-0813">Transport</keyword>
<name>A0A6V8P139_9ACTN</name>
<dbReference type="Pfam" id="PF13416">
    <property type="entry name" value="SBP_bac_8"/>
    <property type="match status" value="1"/>
</dbReference>
<evidence type="ECO:0000313" key="5">
    <source>
        <dbReference type="EMBL" id="GFP25470.1"/>
    </source>
</evidence>
<comment type="caution">
    <text evidence="5">The sequence shown here is derived from an EMBL/GenBank/DDBJ whole genome shotgun (WGS) entry which is preliminary data.</text>
</comment>
<dbReference type="PANTHER" id="PTHR30061:SF50">
    <property type="entry name" value="MALTOSE_MALTODEXTRIN-BINDING PERIPLASMIC PROTEIN"/>
    <property type="match status" value="1"/>
</dbReference>
<organism evidence="5 6">
    <name type="scientific">Candidatus Hakubella thermalkaliphila</name>
    <dbReference type="NCBI Taxonomy" id="2754717"/>
    <lineage>
        <taxon>Bacteria</taxon>
        <taxon>Bacillati</taxon>
        <taxon>Actinomycetota</taxon>
        <taxon>Actinomycetota incertae sedis</taxon>
        <taxon>Candidatus Hakubellales</taxon>
        <taxon>Candidatus Hakubellaceae</taxon>
        <taxon>Candidatus Hakubella</taxon>
    </lineage>
</organism>
<evidence type="ECO:0000256" key="4">
    <source>
        <dbReference type="ARBA" id="ARBA00022729"/>
    </source>
</evidence>
<dbReference type="AlphaFoldDB" id="A0A6V8P139"/>
<gene>
    <name evidence="5" type="ORF">HKBW3S25_00942</name>
</gene>
<dbReference type="PANTHER" id="PTHR30061">
    <property type="entry name" value="MALTOSE-BINDING PERIPLASMIC PROTEIN"/>
    <property type="match status" value="1"/>
</dbReference>
<comment type="similarity">
    <text evidence="1">Belongs to the bacterial solute-binding protein 1 family.</text>
</comment>
<proteinExistence type="inferred from homology"/>
<dbReference type="GO" id="GO:1901982">
    <property type="term" value="F:maltose binding"/>
    <property type="evidence" value="ECO:0007669"/>
    <property type="project" value="TreeGrafter"/>
</dbReference>
<protein>
    <submittedName>
        <fullName evidence="5">Arabinogalactan oligomer / maltooligosaccharide transport system substrate-binding protein</fullName>
    </submittedName>
</protein>
<evidence type="ECO:0000256" key="3">
    <source>
        <dbReference type="ARBA" id="ARBA00022597"/>
    </source>
</evidence>
<dbReference type="Gene3D" id="3.40.190.10">
    <property type="entry name" value="Periplasmic binding protein-like II"/>
    <property type="match status" value="2"/>
</dbReference>
<dbReference type="InterPro" id="IPR006059">
    <property type="entry name" value="SBP"/>
</dbReference>
<dbReference type="GO" id="GO:0015768">
    <property type="term" value="P:maltose transport"/>
    <property type="evidence" value="ECO:0007669"/>
    <property type="project" value="TreeGrafter"/>
</dbReference>
<keyword evidence="4" id="KW-0732">Signal</keyword>